<sequence length="253" mass="26272">MKETIMSAKELSGRVALVTGGSRSMGAAIARRLAFDGASVALTFHQSEDRASSVVEEIEAEGGRAIAVRADSGTPGDVRAAVARTVKVLGSLDILVNSAGTIAMAPIEEFSFAEYERMVAVNITGTFIATKEAVAHMKAGGRIINIGSVMPRYVGFANFSVYALTKGAIHGFTRGLARDLGPKGITANVVMPGPIDTDMNPSDGPFGDVLREKIALGRYGESQEIADIVAFLASSRSAFVTGAEIVADGGMSA</sequence>
<dbReference type="Pfam" id="PF13561">
    <property type="entry name" value="adh_short_C2"/>
    <property type="match status" value="1"/>
</dbReference>
<accession>A0A9Q8YGX4</accession>
<dbReference type="PANTHER" id="PTHR43639">
    <property type="entry name" value="OXIDOREDUCTASE, SHORT-CHAIN DEHYDROGENASE/REDUCTASE FAMILY (AFU_ORTHOLOGUE AFUA_5G02870)"/>
    <property type="match status" value="1"/>
</dbReference>
<organism evidence="3 4">
    <name type="scientific">Ensifer adhaerens</name>
    <name type="common">Sinorhizobium morelense</name>
    <dbReference type="NCBI Taxonomy" id="106592"/>
    <lineage>
        <taxon>Bacteria</taxon>
        <taxon>Pseudomonadati</taxon>
        <taxon>Pseudomonadota</taxon>
        <taxon>Alphaproteobacteria</taxon>
        <taxon>Hyphomicrobiales</taxon>
        <taxon>Rhizobiaceae</taxon>
        <taxon>Sinorhizobium/Ensifer group</taxon>
        <taxon>Ensifer</taxon>
    </lineage>
</organism>
<dbReference type="InterPro" id="IPR002347">
    <property type="entry name" value="SDR_fam"/>
</dbReference>
<geneLocation type="plasmid" evidence="3 4">
    <name>pC</name>
</geneLocation>
<dbReference type="SUPFAM" id="SSF51735">
    <property type="entry name" value="NAD(P)-binding Rossmann-fold domains"/>
    <property type="match status" value="1"/>
</dbReference>
<gene>
    <name evidence="3" type="ORF">NE863_35140</name>
</gene>
<dbReference type="Gene3D" id="3.40.50.720">
    <property type="entry name" value="NAD(P)-binding Rossmann-like Domain"/>
    <property type="match status" value="1"/>
</dbReference>
<keyword evidence="2" id="KW-0560">Oxidoreductase</keyword>
<evidence type="ECO:0000256" key="2">
    <source>
        <dbReference type="ARBA" id="ARBA00023002"/>
    </source>
</evidence>
<evidence type="ECO:0000313" key="3">
    <source>
        <dbReference type="EMBL" id="USJ28503.1"/>
    </source>
</evidence>
<dbReference type="Proteomes" id="UP001055460">
    <property type="component" value="Plasmid pC"/>
</dbReference>
<protein>
    <submittedName>
        <fullName evidence="3">3-oxoacyl-ACP reductase FabG</fullName>
    </submittedName>
</protein>
<dbReference type="EMBL" id="CP098810">
    <property type="protein sequence ID" value="USJ28503.1"/>
    <property type="molecule type" value="Genomic_DNA"/>
</dbReference>
<dbReference type="GO" id="GO:0016491">
    <property type="term" value="F:oxidoreductase activity"/>
    <property type="evidence" value="ECO:0007669"/>
    <property type="project" value="UniProtKB-KW"/>
</dbReference>
<evidence type="ECO:0000256" key="1">
    <source>
        <dbReference type="ARBA" id="ARBA00006484"/>
    </source>
</evidence>
<reference evidence="3" key="1">
    <citation type="submission" date="2022-06" db="EMBL/GenBank/DDBJ databases">
        <title>Physiological and biochemical characterization and genomic elucidation of a strain of the genus Ensifer adhaerens M8 that combines arsenic oxidation and chromium reduction.</title>
        <authorList>
            <person name="Li X."/>
            <person name="Yu c."/>
        </authorList>
    </citation>
    <scope>NUCLEOTIDE SEQUENCE</scope>
    <source>
        <strain evidence="3">M8</strain>
        <plasmid evidence="3">pC</plasmid>
    </source>
</reference>
<dbReference type="PANTHER" id="PTHR43639:SF1">
    <property type="entry name" value="SHORT-CHAIN DEHYDROGENASE_REDUCTASE FAMILY PROTEIN"/>
    <property type="match status" value="1"/>
</dbReference>
<dbReference type="PRINTS" id="PR00081">
    <property type="entry name" value="GDHRDH"/>
</dbReference>
<keyword evidence="3" id="KW-0614">Plasmid</keyword>
<comment type="similarity">
    <text evidence="1">Belongs to the short-chain dehydrogenases/reductases (SDR) family.</text>
</comment>
<proteinExistence type="inferred from homology"/>
<dbReference type="RefSeq" id="WP_252161571.1">
    <property type="nucleotide sequence ID" value="NZ_CP098810.1"/>
</dbReference>
<evidence type="ECO:0000313" key="4">
    <source>
        <dbReference type="Proteomes" id="UP001055460"/>
    </source>
</evidence>
<dbReference type="InterPro" id="IPR036291">
    <property type="entry name" value="NAD(P)-bd_dom_sf"/>
</dbReference>
<name>A0A9Q8YGX4_ENSAD</name>
<dbReference type="PRINTS" id="PR00080">
    <property type="entry name" value="SDRFAMILY"/>
</dbReference>
<dbReference type="AlphaFoldDB" id="A0A9Q8YGX4"/>
<dbReference type="FunFam" id="3.40.50.720:FF:000084">
    <property type="entry name" value="Short-chain dehydrogenase reductase"/>
    <property type="match status" value="1"/>
</dbReference>